<keyword evidence="1" id="KW-0472">Membrane</keyword>
<organism evidence="2 3">
    <name type="scientific">Nematocida displodere</name>
    <dbReference type="NCBI Taxonomy" id="1805483"/>
    <lineage>
        <taxon>Eukaryota</taxon>
        <taxon>Fungi</taxon>
        <taxon>Fungi incertae sedis</taxon>
        <taxon>Microsporidia</taxon>
        <taxon>Nematocida</taxon>
    </lineage>
</organism>
<dbReference type="EMBL" id="LTDL01000042">
    <property type="protein sequence ID" value="OAG29086.1"/>
    <property type="molecule type" value="Genomic_DNA"/>
</dbReference>
<dbReference type="VEuPathDB" id="MicrosporidiaDB:NEDG_01225"/>
<evidence type="ECO:0000313" key="2">
    <source>
        <dbReference type="EMBL" id="OAG29086.1"/>
    </source>
</evidence>
<feature type="transmembrane region" description="Helical" evidence="1">
    <location>
        <begin position="146"/>
        <end position="166"/>
    </location>
</feature>
<dbReference type="Proteomes" id="UP000185944">
    <property type="component" value="Unassembled WGS sequence"/>
</dbReference>
<feature type="transmembrane region" description="Helical" evidence="1">
    <location>
        <begin position="206"/>
        <end position="227"/>
    </location>
</feature>
<proteinExistence type="predicted"/>
<dbReference type="RefSeq" id="XP_067543831.1">
    <property type="nucleotide sequence ID" value="XM_067688643.1"/>
</dbReference>
<dbReference type="AlphaFoldDB" id="A0A177EBH9"/>
<dbReference type="GeneID" id="93647575"/>
<feature type="transmembrane region" description="Helical" evidence="1">
    <location>
        <begin position="97"/>
        <end position="120"/>
    </location>
</feature>
<evidence type="ECO:0000256" key="1">
    <source>
        <dbReference type="SAM" id="Phobius"/>
    </source>
</evidence>
<accession>A0A177EBH9</accession>
<keyword evidence="1" id="KW-0812">Transmembrane</keyword>
<name>A0A177EBH9_9MICR</name>
<reference evidence="2 3" key="1">
    <citation type="submission" date="2016-02" db="EMBL/GenBank/DDBJ databases">
        <title>Discovery of a natural microsporidian pathogen with a broad tissue tropism in Caenorhabditis elegans.</title>
        <authorList>
            <person name="Luallen R.J."/>
            <person name="Reinke A.W."/>
            <person name="Tong L."/>
            <person name="Botts M.R."/>
            <person name="Felix M.-A."/>
            <person name="Troemel E.R."/>
        </authorList>
    </citation>
    <scope>NUCLEOTIDE SEQUENCE [LARGE SCALE GENOMIC DNA]</scope>
    <source>
        <strain evidence="2 3">JUm2807</strain>
    </source>
</reference>
<evidence type="ECO:0000313" key="3">
    <source>
        <dbReference type="Proteomes" id="UP000185944"/>
    </source>
</evidence>
<feature type="transmembrane region" description="Helical" evidence="1">
    <location>
        <begin position="64"/>
        <end position="85"/>
    </location>
</feature>
<comment type="caution">
    <text evidence="2">The sequence shown here is derived from an EMBL/GenBank/DDBJ whole genome shotgun (WGS) entry which is preliminary data.</text>
</comment>
<sequence>MCLSNRSRDMSSLWSKGFRVLGWMRRKAVYLGLSPLFALLAPHPPTGSLMVLVSWVSLVFDSSLLAFGSIGVFCVVYGNLMAGFFMNTYLKHHIVSLLIISVSFVFCYLENYLLNGFILVKPTELPENPSFRKKAWHTVLATYRQFANLLGLGLVSICLFSLYFFFLASGSMLWLFVGMVLLLHLANVDSIAAAKQAPPHTEHGTLAVFLMLLAFLSATTSLTRGLSLDLCAGSEEKWYYTICRVYYSLLSIF</sequence>
<protein>
    <submittedName>
        <fullName evidence="2">Uncharacterized protein</fullName>
    </submittedName>
</protein>
<feature type="transmembrane region" description="Helical" evidence="1">
    <location>
        <begin position="173"/>
        <end position="194"/>
    </location>
</feature>
<keyword evidence="1" id="KW-1133">Transmembrane helix</keyword>
<keyword evidence="3" id="KW-1185">Reference proteome</keyword>
<gene>
    <name evidence="2" type="ORF">NEDG_01225</name>
</gene>